<dbReference type="Proteomes" id="UP000247702">
    <property type="component" value="Unassembled WGS sequence"/>
</dbReference>
<dbReference type="Proteomes" id="UP000615446">
    <property type="component" value="Unassembled WGS sequence"/>
</dbReference>
<evidence type="ECO:0000313" key="3">
    <source>
        <dbReference type="Proteomes" id="UP000247702"/>
    </source>
</evidence>
<sequence>MWHRLEVLNEGVDIQEIAAAAIAKLTPINKFLELSNDDDDFQKMILDETDETGSYTNIDRIRNNDLSRFHQKAAKTFPVDCNCNFKFNNSII</sequence>
<evidence type="ECO:0000313" key="2">
    <source>
        <dbReference type="EMBL" id="GES93760.1"/>
    </source>
</evidence>
<proteinExistence type="predicted"/>
<organism evidence="1 3">
    <name type="scientific">Rhizophagus clarus</name>
    <dbReference type="NCBI Taxonomy" id="94130"/>
    <lineage>
        <taxon>Eukaryota</taxon>
        <taxon>Fungi</taxon>
        <taxon>Fungi incertae sedis</taxon>
        <taxon>Mucoromycota</taxon>
        <taxon>Glomeromycotina</taxon>
        <taxon>Glomeromycetes</taxon>
        <taxon>Glomerales</taxon>
        <taxon>Glomeraceae</taxon>
        <taxon>Rhizophagus</taxon>
    </lineage>
</organism>
<gene>
    <name evidence="2" type="ORF">RCL2_002050400</name>
    <name evidence="1" type="ORF">RclHR1_22960001</name>
</gene>
<comment type="caution">
    <text evidence="1">The sequence shown here is derived from an EMBL/GenBank/DDBJ whole genome shotgun (WGS) entry which is preliminary data.</text>
</comment>
<reference evidence="2" key="2">
    <citation type="submission" date="2019-10" db="EMBL/GenBank/DDBJ databases">
        <title>Conservation and host-specific expression of non-tandemly repeated heterogenous ribosome RNA gene in arbuscular mycorrhizal fungi.</title>
        <authorList>
            <person name="Maeda T."/>
            <person name="Kobayashi Y."/>
            <person name="Nakagawa T."/>
            <person name="Ezawa T."/>
            <person name="Yamaguchi K."/>
            <person name="Bino T."/>
            <person name="Nishimoto Y."/>
            <person name="Shigenobu S."/>
            <person name="Kawaguchi M."/>
        </authorList>
    </citation>
    <scope>NUCLEOTIDE SEQUENCE</scope>
    <source>
        <strain evidence="2">HR1</strain>
    </source>
</reference>
<protein>
    <submittedName>
        <fullName evidence="1">Uncharacterized protein</fullName>
    </submittedName>
</protein>
<name>A0A2Z6QX32_9GLOM</name>
<dbReference type="EMBL" id="BLAL01000229">
    <property type="protein sequence ID" value="GES93760.1"/>
    <property type="molecule type" value="Genomic_DNA"/>
</dbReference>
<accession>A0A2Z6QX32</accession>
<reference evidence="1 3" key="1">
    <citation type="submission" date="2017-11" db="EMBL/GenBank/DDBJ databases">
        <title>The genome of Rhizophagus clarus HR1 reveals common genetic basis of auxotrophy among arbuscular mycorrhizal fungi.</title>
        <authorList>
            <person name="Kobayashi Y."/>
        </authorList>
    </citation>
    <scope>NUCLEOTIDE SEQUENCE [LARGE SCALE GENOMIC DNA]</scope>
    <source>
        <strain evidence="1 3">HR1</strain>
    </source>
</reference>
<keyword evidence="3" id="KW-1185">Reference proteome</keyword>
<dbReference type="AlphaFoldDB" id="A0A2Z6QX32"/>
<dbReference type="EMBL" id="BEXD01001442">
    <property type="protein sequence ID" value="GBB94115.1"/>
    <property type="molecule type" value="Genomic_DNA"/>
</dbReference>
<evidence type="ECO:0000313" key="1">
    <source>
        <dbReference type="EMBL" id="GBB94115.1"/>
    </source>
</evidence>